<gene>
    <name evidence="3" type="ORF">GCM10009862_18260</name>
</gene>
<reference evidence="3 4" key="1">
    <citation type="journal article" date="2019" name="Int. J. Syst. Evol. Microbiol.">
        <title>The Global Catalogue of Microorganisms (GCM) 10K type strain sequencing project: providing services to taxonomists for standard genome sequencing and annotation.</title>
        <authorList>
            <consortium name="The Broad Institute Genomics Platform"/>
            <consortium name="The Broad Institute Genome Sequencing Center for Infectious Disease"/>
            <person name="Wu L."/>
            <person name="Ma J."/>
        </authorList>
    </citation>
    <scope>NUCLEOTIDE SEQUENCE [LARGE SCALE GENOMIC DNA]</scope>
    <source>
        <strain evidence="3 4">JCM 16365</strain>
    </source>
</reference>
<dbReference type="Proteomes" id="UP001500274">
    <property type="component" value="Unassembled WGS sequence"/>
</dbReference>
<evidence type="ECO:0000259" key="1">
    <source>
        <dbReference type="Pfam" id="PF01494"/>
    </source>
</evidence>
<dbReference type="Gene3D" id="3.50.50.60">
    <property type="entry name" value="FAD/NAD(P)-binding domain"/>
    <property type="match status" value="2"/>
</dbReference>
<evidence type="ECO:0000259" key="2">
    <source>
        <dbReference type="Pfam" id="PF22607"/>
    </source>
</evidence>
<feature type="domain" description="2,6-dihydroxypyridine 3-monooxygenase substrate binding" evidence="2">
    <location>
        <begin position="166"/>
        <end position="293"/>
    </location>
</feature>
<sequence length="372" mass="38769">MQERLRTGIAGGSLGGLGAAALLTRAGHDVTVFERSASGLSGRGAGLVAQDELLALLRTAGRPDAARGTVTSERIVLDPAGRVVSRDPTPQTQLSWDVLYDALRSTLADAAYVTGMRVAGAGGSPGGAYLDLGSRGRREFDVVIGADGLHSAVRGFVAPEQKTNAYSGYVTWRGLLPETALPSEAAEVLIGRFAFFTGHGGHALGYLVPGPHGETEPGRRRYNWVWYRTLTAGALSDILDASGRRRDAGSLAPGELPAGLREGLVDDAARQLPPPFADAVAAESHPFLQAIYDYVPPRMTAGRVALLGDAAVVVRPHTAMGAAKAAADALALAGLLAERAPADALRAYDAARLPVGRWIADYGRRLAAGLPL</sequence>
<dbReference type="InterPro" id="IPR002938">
    <property type="entry name" value="FAD-bd"/>
</dbReference>
<name>A0ABN3PCS0_9MICO</name>
<dbReference type="EMBL" id="BAAARI010000012">
    <property type="protein sequence ID" value="GAA2579379.1"/>
    <property type="molecule type" value="Genomic_DNA"/>
</dbReference>
<accession>A0ABN3PCS0</accession>
<dbReference type="SUPFAM" id="SSF54373">
    <property type="entry name" value="FAD-linked reductases, C-terminal domain"/>
    <property type="match status" value="1"/>
</dbReference>
<keyword evidence="4" id="KW-1185">Reference proteome</keyword>
<dbReference type="InterPro" id="IPR053212">
    <property type="entry name" value="DHP_3-monooxygenase"/>
</dbReference>
<protein>
    <submittedName>
        <fullName evidence="3">FAD binding domain-containing protein</fullName>
    </submittedName>
</protein>
<dbReference type="NCBIfam" id="NF005566">
    <property type="entry name" value="PRK07236.1"/>
    <property type="match status" value="1"/>
</dbReference>
<dbReference type="Pfam" id="PF01494">
    <property type="entry name" value="FAD_binding_3"/>
    <property type="match status" value="1"/>
</dbReference>
<dbReference type="PRINTS" id="PR00420">
    <property type="entry name" value="RNGMNOXGNASE"/>
</dbReference>
<dbReference type="PANTHER" id="PTHR47469:SF2">
    <property type="entry name" value="OS06G0597600 PROTEIN"/>
    <property type="match status" value="1"/>
</dbReference>
<dbReference type="PANTHER" id="PTHR47469">
    <property type="entry name" value="MONOOXYGENASE-LIKE"/>
    <property type="match status" value="1"/>
</dbReference>
<dbReference type="SUPFAM" id="SSF51905">
    <property type="entry name" value="FAD/NAD(P)-binding domain"/>
    <property type="match status" value="1"/>
</dbReference>
<evidence type="ECO:0000313" key="3">
    <source>
        <dbReference type="EMBL" id="GAA2579379.1"/>
    </source>
</evidence>
<dbReference type="Gene3D" id="3.30.9.60">
    <property type="match status" value="1"/>
</dbReference>
<dbReference type="Pfam" id="PF22607">
    <property type="entry name" value="FAD_binding-like"/>
    <property type="match status" value="1"/>
</dbReference>
<dbReference type="InterPro" id="IPR054707">
    <property type="entry name" value="DhpH_subs-bd"/>
</dbReference>
<evidence type="ECO:0000313" key="4">
    <source>
        <dbReference type="Proteomes" id="UP001500274"/>
    </source>
</evidence>
<proteinExistence type="predicted"/>
<organism evidence="3 4">
    <name type="scientific">Microbacterium binotii</name>
    <dbReference type="NCBI Taxonomy" id="462710"/>
    <lineage>
        <taxon>Bacteria</taxon>
        <taxon>Bacillati</taxon>
        <taxon>Actinomycetota</taxon>
        <taxon>Actinomycetes</taxon>
        <taxon>Micrococcales</taxon>
        <taxon>Microbacteriaceae</taxon>
        <taxon>Microbacterium</taxon>
    </lineage>
</organism>
<feature type="domain" description="FAD-binding" evidence="1">
    <location>
        <begin position="295"/>
        <end position="358"/>
    </location>
</feature>
<comment type="caution">
    <text evidence="3">The sequence shown here is derived from an EMBL/GenBank/DDBJ whole genome shotgun (WGS) entry which is preliminary data.</text>
</comment>
<dbReference type="InterPro" id="IPR036188">
    <property type="entry name" value="FAD/NAD-bd_sf"/>
</dbReference>
<dbReference type="RefSeq" id="WP_344228832.1">
    <property type="nucleotide sequence ID" value="NZ_BAAARI010000012.1"/>
</dbReference>